<dbReference type="SUPFAM" id="SSF48371">
    <property type="entry name" value="ARM repeat"/>
    <property type="match status" value="1"/>
</dbReference>
<keyword evidence="4" id="KW-0067">ATP-binding</keyword>
<dbReference type="Proteomes" id="UP001470230">
    <property type="component" value="Unassembled WGS sequence"/>
</dbReference>
<evidence type="ECO:0000256" key="3">
    <source>
        <dbReference type="ARBA" id="ARBA00022777"/>
    </source>
</evidence>
<dbReference type="PROSITE" id="PS51545">
    <property type="entry name" value="PIK_HELICAL"/>
    <property type="match status" value="1"/>
</dbReference>
<dbReference type="SMART" id="SM00142">
    <property type="entry name" value="PI3K_C2"/>
    <property type="match status" value="1"/>
</dbReference>
<dbReference type="PROSITE" id="PS00915">
    <property type="entry name" value="PI3_4_KINASE_1"/>
    <property type="match status" value="1"/>
</dbReference>
<dbReference type="InterPro" id="IPR015433">
    <property type="entry name" value="PI3/4_kinase"/>
</dbReference>
<evidence type="ECO:0000259" key="8">
    <source>
        <dbReference type="PROSITE" id="PS51545"/>
    </source>
</evidence>
<dbReference type="Gene3D" id="3.10.20.770">
    <property type="match status" value="1"/>
</dbReference>
<dbReference type="InterPro" id="IPR011009">
    <property type="entry name" value="Kinase-like_dom_sf"/>
</dbReference>
<comment type="caution">
    <text evidence="11">The sequence shown here is derived from an EMBL/GenBank/DDBJ whole genome shotgun (WGS) entry which is preliminary data.</text>
</comment>
<keyword evidence="2" id="KW-0547">Nucleotide-binding</keyword>
<dbReference type="SUPFAM" id="SSF49562">
    <property type="entry name" value="C2 domain (Calcium/lipid-binding domain, CaLB)"/>
    <property type="match status" value="1"/>
</dbReference>
<dbReference type="Gene3D" id="2.60.40.150">
    <property type="entry name" value="C2 domain"/>
    <property type="match status" value="1"/>
</dbReference>
<evidence type="ECO:0000256" key="5">
    <source>
        <dbReference type="PROSITE-ProRule" id="PRU00880"/>
    </source>
</evidence>
<dbReference type="PANTHER" id="PTHR10048">
    <property type="entry name" value="PHOSPHATIDYLINOSITOL KINASE"/>
    <property type="match status" value="1"/>
</dbReference>
<proteinExistence type="inferred from homology"/>
<dbReference type="SUPFAM" id="SSF56112">
    <property type="entry name" value="Protein kinase-like (PK-like)"/>
    <property type="match status" value="1"/>
</dbReference>
<dbReference type="EMBL" id="JAPFFF010000006">
    <property type="protein sequence ID" value="KAK8886859.1"/>
    <property type="molecule type" value="Genomic_DNA"/>
</dbReference>
<evidence type="ECO:0000259" key="10">
    <source>
        <dbReference type="PROSITE" id="PS51547"/>
    </source>
</evidence>
<feature type="domain" description="C2 PI3K-type" evidence="10">
    <location>
        <begin position="566"/>
        <end position="713"/>
    </location>
</feature>
<dbReference type="Gene3D" id="1.10.1070.11">
    <property type="entry name" value="Phosphatidylinositol 3-/4-kinase, catalytic domain"/>
    <property type="match status" value="1"/>
</dbReference>
<protein>
    <recommendedName>
        <fullName evidence="13">Phosphatidylinositol 3-kinase</fullName>
    </recommendedName>
</protein>
<reference evidence="11 12" key="1">
    <citation type="submission" date="2024-04" db="EMBL/GenBank/DDBJ databases">
        <title>Tritrichomonas musculus Genome.</title>
        <authorList>
            <person name="Alves-Ferreira E."/>
            <person name="Grigg M."/>
            <person name="Lorenzi H."/>
            <person name="Galac M."/>
        </authorList>
    </citation>
    <scope>NUCLEOTIDE SEQUENCE [LARGE SCALE GENOMIC DNA]</scope>
    <source>
        <strain evidence="11 12">EAF2021</strain>
    </source>
</reference>
<evidence type="ECO:0000256" key="1">
    <source>
        <dbReference type="ARBA" id="ARBA00022679"/>
    </source>
</evidence>
<evidence type="ECO:0000259" key="9">
    <source>
        <dbReference type="PROSITE" id="PS51546"/>
    </source>
</evidence>
<feature type="compositionally biased region" description="Polar residues" evidence="6">
    <location>
        <begin position="422"/>
        <end position="445"/>
    </location>
</feature>
<dbReference type="Pfam" id="PF00792">
    <property type="entry name" value="PI3K_C2"/>
    <property type="match status" value="1"/>
</dbReference>
<dbReference type="InterPro" id="IPR000403">
    <property type="entry name" value="PI3/4_kinase_cat_dom"/>
</dbReference>
<accession>A0ABR2K6Y9</accession>
<dbReference type="Gene3D" id="3.30.1010.10">
    <property type="entry name" value="Phosphatidylinositol 3-kinase Catalytic Subunit, Chain A, domain 4"/>
    <property type="match status" value="1"/>
</dbReference>
<dbReference type="InterPro" id="IPR035448">
    <property type="entry name" value="PI3Kc"/>
</dbReference>
<dbReference type="PROSITE" id="PS51547">
    <property type="entry name" value="C2_PI3K"/>
    <property type="match status" value="1"/>
</dbReference>
<dbReference type="InterPro" id="IPR035892">
    <property type="entry name" value="C2_domain_sf"/>
</dbReference>
<dbReference type="InterPro" id="IPR002420">
    <property type="entry name" value="PI3K-type_C2_dom"/>
</dbReference>
<dbReference type="CDD" id="cd00891">
    <property type="entry name" value="PI3Kc"/>
    <property type="match status" value="1"/>
</dbReference>
<organism evidence="11 12">
    <name type="scientific">Tritrichomonas musculus</name>
    <dbReference type="NCBI Taxonomy" id="1915356"/>
    <lineage>
        <taxon>Eukaryota</taxon>
        <taxon>Metamonada</taxon>
        <taxon>Parabasalia</taxon>
        <taxon>Tritrichomonadida</taxon>
        <taxon>Tritrichomonadidae</taxon>
        <taxon>Tritrichomonas</taxon>
    </lineage>
</organism>
<keyword evidence="12" id="KW-1185">Reference proteome</keyword>
<feature type="domain" description="PIK helical" evidence="8">
    <location>
        <begin position="726"/>
        <end position="903"/>
    </location>
</feature>
<feature type="domain" description="PI3K-RBD" evidence="9">
    <location>
        <begin position="410"/>
        <end position="508"/>
    </location>
</feature>
<evidence type="ECO:0008006" key="13">
    <source>
        <dbReference type="Google" id="ProtNLM"/>
    </source>
</evidence>
<evidence type="ECO:0000256" key="6">
    <source>
        <dbReference type="SAM" id="MobiDB-lite"/>
    </source>
</evidence>
<dbReference type="InterPro" id="IPR042236">
    <property type="entry name" value="PI3K_accessory_sf"/>
</dbReference>
<dbReference type="InterPro" id="IPR016024">
    <property type="entry name" value="ARM-type_fold"/>
</dbReference>
<evidence type="ECO:0000313" key="11">
    <source>
        <dbReference type="EMBL" id="KAK8886859.1"/>
    </source>
</evidence>
<dbReference type="SMART" id="SM00145">
    <property type="entry name" value="PI3Ka"/>
    <property type="match status" value="1"/>
</dbReference>
<dbReference type="Pfam" id="PF00454">
    <property type="entry name" value="PI3_PI4_kinase"/>
    <property type="match status" value="1"/>
</dbReference>
<comment type="similarity">
    <text evidence="5">Belongs to the PI3/PI4-kinase family.</text>
</comment>
<sequence>MSSPSSPFSLEMFPSNIDRFDFAIPNQKMFSIPLRNDITGSDIITIVNKFEIKSYVICCLLPSSDFYSLFYTDEPNYIIDSKSNVLLSSLIKLTNPFTETKLTELFIINRSISTSNQRLVLNLFYIEDFMKRYTLNQIKFKTSSLFPKSKDQMILVQLPTKLNMKVKVRTDKKIYNVKTKLYQKMTELYGEENMGNMKNYKFGTIDCIFPSSKVIFNESKPLMQALKQQKKNPSSPQFIFTQDNKFDLFDTAAKEYTEKLDLSSISDTDQNKVLNGSLSVVRRQVEDLRIRVLQENPLFARMRISKTDPSLEKLKNESVTIFMKAELRSVLGISSLTTGLSIRIQSKQTAKDAISEFLKKVDSKINFEKEPGDSISRYNSSGFLDTPDLSPLSKESSKIPPPSTSPPPPPKKKLSSADLPSTAPSTSPSHIQITPQLPSTRKASHLKTLQPSAAPPNVLPAVDLDPNNYVLVLKGTDEVLAGDTPLEHFYYVRQFLLSNARFLQVLLESKDNIIKSIKSKEMSTSIKTEEPDSDALFKPIMPKVPENLNEKDFTDSSIGYIPHTLIKEPLRVYIGSAINIPTTKSLHKYFLNVSLINGTDILCPSASSKVVVGGNVLFFNQVLVLNIPICNIPRTARLSFTVYNIDKKKKKKGKGDVSTYNFPLFTYNGWMNLGHFVRMMWLDHDRDFFLSTCESNEEDAVQLDFSLPRFCYPVAFIQPEPVIKKIEPGAALPPKLDAEIQRLQECDPLYELTDADSELLWKNREYLISRPLLLPQMLSSIDYSQPDQVNQIPNLLANWEKLNPTDALTLLDAKFADHRIREYAVSCLEQFSDSDIMLYMLQMVQALKYELYDDSALARFLIKRGLSEPKFVGHQLFWQLISEAHLSHIRQRFSSILVNFMYGIGSYRNELLTGYEFTQNLVKLNQKLCALKYNEATIQFQKELMNFEIPKEFHLPIDPRLIVDKFIPSKCKVMNSKKKPFFLTFHNAAPFAKNENDKNDDNDLIQMMFKVGDDLRQDQLTLQIMKVMDHLWKSQGYDYRMNCYGVLPTGFNQGFIEVVRHAKTEAALQQEKGTFSGVFDRETFSRFLKEHNQNPIDYNVAKENFMWSSAGYAVATCVLGIADRHPGNIMVQEDGHFFHIDFGHFLGNFKTKLGYQRENAPFHFSLAAAYVCGYSEKSEKNEKGEKMIEQSEEFKKFQTESGIAFNILRNNSRLLITLLVLMIGTGIPELQKLSDMDYMKNMLNLDLSDEEAAKKFIKLIKVSLESTKTLLNNLFHNIKTG</sequence>
<dbReference type="InterPro" id="IPR001263">
    <property type="entry name" value="PI3K_accessory_dom"/>
</dbReference>
<name>A0ABR2K6Y9_9EUKA</name>
<keyword evidence="1" id="KW-0808">Transferase</keyword>
<dbReference type="InterPro" id="IPR018936">
    <property type="entry name" value="PI3/4_kinase_CS"/>
</dbReference>
<feature type="compositionally biased region" description="Pro residues" evidence="6">
    <location>
        <begin position="399"/>
        <end position="409"/>
    </location>
</feature>
<evidence type="ECO:0000256" key="2">
    <source>
        <dbReference type="ARBA" id="ARBA00022741"/>
    </source>
</evidence>
<dbReference type="InterPro" id="IPR029071">
    <property type="entry name" value="Ubiquitin-like_domsf"/>
</dbReference>
<dbReference type="Gene3D" id="1.25.40.70">
    <property type="entry name" value="Phosphatidylinositol 3-kinase, accessory domain (PIK)"/>
    <property type="match status" value="1"/>
</dbReference>
<evidence type="ECO:0000256" key="4">
    <source>
        <dbReference type="ARBA" id="ARBA00022840"/>
    </source>
</evidence>
<dbReference type="PROSITE" id="PS51546">
    <property type="entry name" value="PI3K_RBD"/>
    <property type="match status" value="1"/>
</dbReference>
<feature type="domain" description="PI3K/PI4K catalytic" evidence="7">
    <location>
        <begin position="967"/>
        <end position="1268"/>
    </location>
</feature>
<evidence type="ECO:0000259" key="7">
    <source>
        <dbReference type="PROSITE" id="PS50290"/>
    </source>
</evidence>
<dbReference type="InterPro" id="IPR036940">
    <property type="entry name" value="PI3/4_kinase_cat_sf"/>
</dbReference>
<feature type="region of interest" description="Disordered" evidence="6">
    <location>
        <begin position="369"/>
        <end position="445"/>
    </location>
</feature>
<dbReference type="InterPro" id="IPR000341">
    <property type="entry name" value="PI3K_Ras-bd_dom"/>
</dbReference>
<dbReference type="Pfam" id="PF00613">
    <property type="entry name" value="PI3Ka"/>
    <property type="match status" value="1"/>
</dbReference>
<dbReference type="PANTHER" id="PTHR10048:SF14">
    <property type="entry name" value="LD28067P"/>
    <property type="match status" value="1"/>
</dbReference>
<dbReference type="SMART" id="SM00146">
    <property type="entry name" value="PI3Kc"/>
    <property type="match status" value="1"/>
</dbReference>
<dbReference type="SUPFAM" id="SSF54236">
    <property type="entry name" value="Ubiquitin-like"/>
    <property type="match status" value="1"/>
</dbReference>
<evidence type="ECO:0000313" key="12">
    <source>
        <dbReference type="Proteomes" id="UP001470230"/>
    </source>
</evidence>
<keyword evidence="3" id="KW-0418">Kinase</keyword>
<dbReference type="PROSITE" id="PS50290">
    <property type="entry name" value="PI3_4_KINASE_3"/>
    <property type="match status" value="1"/>
</dbReference>
<gene>
    <name evidence="11" type="ORF">M9Y10_037892</name>
</gene>